<dbReference type="PANTHER" id="PTHR14413:SF16">
    <property type="entry name" value="LARGE RIBOSOMAL SUBUNIT PROTEIN BL17M"/>
    <property type="match status" value="1"/>
</dbReference>
<proteinExistence type="inferred from homology"/>
<evidence type="ECO:0000256" key="4">
    <source>
        <dbReference type="HAMAP-Rule" id="MF_01368"/>
    </source>
</evidence>
<evidence type="ECO:0000256" key="5">
    <source>
        <dbReference type="RuleBase" id="RU000660"/>
    </source>
</evidence>
<gene>
    <name evidence="4" type="primary">rplQ</name>
    <name evidence="6" type="ORF">A2845_02330</name>
</gene>
<evidence type="ECO:0000313" key="7">
    <source>
        <dbReference type="Proteomes" id="UP000177122"/>
    </source>
</evidence>
<reference evidence="6 7" key="1">
    <citation type="journal article" date="2016" name="Nat. Commun.">
        <title>Thousands of microbial genomes shed light on interconnected biogeochemical processes in an aquifer system.</title>
        <authorList>
            <person name="Anantharaman K."/>
            <person name="Brown C.T."/>
            <person name="Hug L.A."/>
            <person name="Sharon I."/>
            <person name="Castelle C.J."/>
            <person name="Probst A.J."/>
            <person name="Thomas B.C."/>
            <person name="Singh A."/>
            <person name="Wilkins M.J."/>
            <person name="Karaoz U."/>
            <person name="Brodie E.L."/>
            <person name="Williams K.H."/>
            <person name="Hubbard S.S."/>
            <person name="Banfield J.F."/>
        </authorList>
    </citation>
    <scope>NUCLEOTIDE SEQUENCE [LARGE SCALE GENOMIC DNA]</scope>
</reference>
<dbReference type="NCBIfam" id="TIGR00059">
    <property type="entry name" value="L17"/>
    <property type="match status" value="1"/>
</dbReference>
<accession>A0A1G2CUU2</accession>
<dbReference type="GO" id="GO:0006412">
    <property type="term" value="P:translation"/>
    <property type="evidence" value="ECO:0007669"/>
    <property type="project" value="UniProtKB-UniRule"/>
</dbReference>
<dbReference type="GO" id="GO:0003735">
    <property type="term" value="F:structural constituent of ribosome"/>
    <property type="evidence" value="ECO:0007669"/>
    <property type="project" value="InterPro"/>
</dbReference>
<evidence type="ECO:0000256" key="2">
    <source>
        <dbReference type="ARBA" id="ARBA00022980"/>
    </source>
</evidence>
<comment type="similarity">
    <text evidence="1 4 5">Belongs to the bacterial ribosomal protein bL17 family.</text>
</comment>
<dbReference type="InterPro" id="IPR036373">
    <property type="entry name" value="Ribosomal_bL17_sf"/>
</dbReference>
<dbReference type="Gene3D" id="3.90.1030.10">
    <property type="entry name" value="Ribosomal protein L17"/>
    <property type="match status" value="1"/>
</dbReference>
<comment type="caution">
    <text evidence="6">The sequence shown here is derived from an EMBL/GenBank/DDBJ whole genome shotgun (WGS) entry which is preliminary data.</text>
</comment>
<dbReference type="AlphaFoldDB" id="A0A1G2CUU2"/>
<name>A0A1G2CUU2_9BACT</name>
<dbReference type="PANTHER" id="PTHR14413">
    <property type="entry name" value="RIBOSOMAL PROTEIN L17"/>
    <property type="match status" value="1"/>
</dbReference>
<keyword evidence="3 4" id="KW-0687">Ribonucleoprotein</keyword>
<dbReference type="SUPFAM" id="SSF64263">
    <property type="entry name" value="Prokaryotic ribosomal protein L17"/>
    <property type="match status" value="1"/>
</dbReference>
<comment type="subunit">
    <text evidence="4">Part of the 50S ribosomal subunit. Contacts protein L32.</text>
</comment>
<dbReference type="Pfam" id="PF01196">
    <property type="entry name" value="Ribosomal_L17"/>
    <property type="match status" value="1"/>
</dbReference>
<protein>
    <recommendedName>
        <fullName evidence="4">Large ribosomal subunit protein bL17</fullName>
    </recommendedName>
</protein>
<evidence type="ECO:0000256" key="1">
    <source>
        <dbReference type="ARBA" id="ARBA00008777"/>
    </source>
</evidence>
<dbReference type="GO" id="GO:0022625">
    <property type="term" value="C:cytosolic large ribosomal subunit"/>
    <property type="evidence" value="ECO:0007669"/>
    <property type="project" value="TreeGrafter"/>
</dbReference>
<dbReference type="EMBL" id="MHLI01000015">
    <property type="protein sequence ID" value="OGZ05134.1"/>
    <property type="molecule type" value="Genomic_DNA"/>
</dbReference>
<keyword evidence="2 4" id="KW-0689">Ribosomal protein</keyword>
<dbReference type="InterPro" id="IPR000456">
    <property type="entry name" value="Ribosomal_bL17"/>
</dbReference>
<organism evidence="6 7">
    <name type="scientific">Candidatus Lloydbacteria bacterium RIFCSPHIGHO2_01_FULL_49_22</name>
    <dbReference type="NCBI Taxonomy" id="1798658"/>
    <lineage>
        <taxon>Bacteria</taxon>
        <taxon>Candidatus Lloydiibacteriota</taxon>
    </lineage>
</organism>
<evidence type="ECO:0000313" key="6">
    <source>
        <dbReference type="EMBL" id="OGZ05134.1"/>
    </source>
</evidence>
<evidence type="ECO:0000256" key="3">
    <source>
        <dbReference type="ARBA" id="ARBA00023274"/>
    </source>
</evidence>
<dbReference type="HAMAP" id="MF_01368">
    <property type="entry name" value="Ribosomal_bL17"/>
    <property type="match status" value="1"/>
</dbReference>
<dbReference type="Proteomes" id="UP000177122">
    <property type="component" value="Unassembled WGS sequence"/>
</dbReference>
<sequence>MRHHNKNKKFGRQAGVREALMRSLVLSLLTHEKIMTSEAKAKALRPMVEKMITKAREGGIPVVRLIKSRLYNNTDITNKLVKEIAPRYKDRKGGYTRITKIGSRSGRGDASPLATIELI</sequence>